<feature type="region of interest" description="Disordered" evidence="5">
    <location>
        <begin position="1090"/>
        <end position="1120"/>
    </location>
</feature>
<dbReference type="GO" id="GO:0006508">
    <property type="term" value="P:proteolysis"/>
    <property type="evidence" value="ECO:0007669"/>
    <property type="project" value="InterPro"/>
</dbReference>
<feature type="compositionally biased region" description="Polar residues" evidence="5">
    <location>
        <begin position="1090"/>
        <end position="1104"/>
    </location>
</feature>
<evidence type="ECO:0000313" key="7">
    <source>
        <dbReference type="EMBL" id="TTS00793.1"/>
    </source>
</evidence>
<accession>A0A556VUS8</accession>
<dbReference type="GO" id="GO:0004197">
    <property type="term" value="F:cysteine-type endopeptidase activity"/>
    <property type="evidence" value="ECO:0007669"/>
    <property type="project" value="InterPro"/>
</dbReference>
<evidence type="ECO:0000256" key="5">
    <source>
        <dbReference type="SAM" id="MobiDB-lite"/>
    </source>
</evidence>
<feature type="compositionally biased region" description="Acidic residues" evidence="5">
    <location>
        <begin position="1261"/>
        <end position="1270"/>
    </location>
</feature>
<name>A0A556VUS8_BAGYA</name>
<evidence type="ECO:0000256" key="4">
    <source>
        <dbReference type="ARBA" id="ARBA00022829"/>
    </source>
</evidence>
<dbReference type="EMBL" id="VCAZ01000275">
    <property type="protein sequence ID" value="TTS00793.1"/>
    <property type="molecule type" value="Genomic_DNA"/>
</dbReference>
<dbReference type="InterPro" id="IPR005314">
    <property type="entry name" value="Peptidase_C50"/>
</dbReference>
<dbReference type="GO" id="GO:0051307">
    <property type="term" value="P:meiotic chromosome separation"/>
    <property type="evidence" value="ECO:0007669"/>
    <property type="project" value="TreeGrafter"/>
</dbReference>
<comment type="caution">
    <text evidence="7">The sequence shown here is derived from an EMBL/GenBank/DDBJ whole genome shotgun (WGS) entry which is preliminary data.</text>
</comment>
<keyword evidence="4" id="KW-0159">Chromosome partition</keyword>
<dbReference type="GO" id="GO:0005737">
    <property type="term" value="C:cytoplasm"/>
    <property type="evidence" value="ECO:0007669"/>
    <property type="project" value="TreeGrafter"/>
</dbReference>
<feature type="region of interest" description="Disordered" evidence="5">
    <location>
        <begin position="864"/>
        <end position="887"/>
    </location>
</feature>
<proteinExistence type="predicted"/>
<feature type="compositionally biased region" description="Polar residues" evidence="5">
    <location>
        <begin position="1"/>
        <end position="11"/>
    </location>
</feature>
<feature type="region of interest" description="Disordered" evidence="5">
    <location>
        <begin position="1"/>
        <end position="23"/>
    </location>
</feature>
<dbReference type="GO" id="GO:0072686">
    <property type="term" value="C:mitotic spindle"/>
    <property type="evidence" value="ECO:0007669"/>
    <property type="project" value="TreeGrafter"/>
</dbReference>
<dbReference type="OrthoDB" id="10255632at2759"/>
<evidence type="ECO:0000256" key="2">
    <source>
        <dbReference type="ARBA" id="ARBA00012489"/>
    </source>
</evidence>
<feature type="compositionally biased region" description="Basic and acidic residues" evidence="5">
    <location>
        <begin position="1335"/>
        <end position="1351"/>
    </location>
</feature>
<evidence type="ECO:0000256" key="1">
    <source>
        <dbReference type="ARBA" id="ARBA00000451"/>
    </source>
</evidence>
<keyword evidence="3" id="KW-0378">Hydrolase</keyword>
<protein>
    <recommendedName>
        <fullName evidence="2">separase</fullName>
        <ecNumber evidence="2">3.4.22.49</ecNumber>
    </recommendedName>
</protein>
<evidence type="ECO:0000259" key="6">
    <source>
        <dbReference type="PROSITE" id="PS51700"/>
    </source>
</evidence>
<dbReference type="PANTHER" id="PTHR12792">
    <property type="entry name" value="EXTRA SPINDLE POLES 1-RELATED"/>
    <property type="match status" value="1"/>
</dbReference>
<organism evidence="7 8">
    <name type="scientific">Bagarius yarrelli</name>
    <name type="common">Goonch</name>
    <name type="synonym">Bagrus yarrelli</name>
    <dbReference type="NCBI Taxonomy" id="175774"/>
    <lineage>
        <taxon>Eukaryota</taxon>
        <taxon>Metazoa</taxon>
        <taxon>Chordata</taxon>
        <taxon>Craniata</taxon>
        <taxon>Vertebrata</taxon>
        <taxon>Euteleostomi</taxon>
        <taxon>Actinopterygii</taxon>
        <taxon>Neopterygii</taxon>
        <taxon>Teleostei</taxon>
        <taxon>Ostariophysi</taxon>
        <taxon>Siluriformes</taxon>
        <taxon>Sisoridae</taxon>
        <taxon>Sisorinae</taxon>
        <taxon>Bagarius</taxon>
    </lineage>
</organism>
<dbReference type="InterPro" id="IPR030397">
    <property type="entry name" value="SEPARIN_core_dom"/>
</dbReference>
<sequence length="1890" mass="209745">MKRWVSQNRVAQDSDRRSKGFDTMMSDELSEELSSFGTEEEEAAGPMMGVNKHVQAGVGPLGRTACDRIVRACNQRLGAAGCGSLELQERLVELVELASEGYRSVTEPGVQGSSLYLEKIIFHILQKLVTQRAHAAAGRLAEVMFLRLQDTPSETEDFSVLVRNCFAVLWNGSSGAQASDLSPRQRLMGQLQALRFRLLEDASSTSSKVPLFVEECVNEYERAQGNLTRDDARFLLSEFRTRFLGTHTPPLLAVRCEALLKVCKWLCKNRLWDEAARLVDGVLEDVRQRAEGLYPALAVASRAVQLHRDLCVRADCSKAFTDCARIIRGLPDTLSEAESHALLEACQLTVWTTEAGQMKGMGGASLLASFSFWEEYQEFLIKRQNGSFSQQLQYSLCFSMYQGFISTFDTLHSSQVNRCFMLAVQCSRRACQLDRALDWVVRWIQVLGSRVLDHLTEPVSLTLRDGLGAAAEVDEEVLLCLLEEELKVYKEQSGDTAHERYNTLCDLLDICHEDTPHTLRRASYLSDMAQVVCYRDFSQQTDCSAVDFVHEALRLLGEEPETAQNSDRLKDEQAHASLWLYAVDTEKRLRAVQEGSKTAVIVNLDPVPTNDLEYEDKQKLQESQLLDEAQQCLSADTSSESLTIMSITSKLLRAQCCYASGEVEAGVPSLCEVLKETALHHSRSWYMLKARALQTASAYLSLDTGTLHTHLRQTILQHGLKTPDTTQHEALKLLCSLVMMLLGNGFYGAPNLNTDTRFIDQGDSVVFKWLLLSEVLLCSERMVRLRSSGGTAHEAKAQCLEALKLATKLHTLSHCAELLVLKAELELMKGAGEVSVLDLEQVRHLLDLCTDFGQQQQKSEVKIKPRKGRPAVKVSATEVPEEDAEDMHGLLSSRSLGREALELSELGQDASPPLKPKRQHMLSCLSHAQSCSCPCCFEPGLARVSVLWALAQADTLNEVQTSRRLRNLAKLRCHTISTKLHARLAALMHVKCLEKPCMLQPEVVKAQLNTVGEHDPTGKSAALWEEIEAGLEAVEPRGVLLPELGPLKAVLLGAKAVACCLALAGKKQCRPDELFSSVWGWTPPTAQKLETQVKSRGKSTSSDRTLPAVAPSAKNSTEIKREEQLELGRGKNREAGVTTSRKTKSLVPKITTTKPAMIFKTPRATRTPRPSSVSTLTPATTPGDLKAFDFTNEVPDITVSSTPLPAARAAPRNRCGVTRSKDVPKGSFQVFEDSSPLQEKPVPVPAAPKRTKRSRFKVEFSDESDTETIDLPERKLNNKLDVSSTPKPACKPHVIRAPQQDPPRRTRTAKKNAAPGGGSPEEEAQPRRGRSRKTPSSDDAEKPERMRMIREDEGEGLDISLEELQESDSELLNTDCEVLRRDLGADPTRVCVKKLQTTGQTGVMIPHTHITLGELSIDGIKSLLISSWLLLHHFPSPSVYSHMCSLLALALGLSDPVTTAMLHAQSLGVSSRHHMTRHLANRIRKLKKSSGDVAETLSTLSLDESPGQTQTNTLSALERIYSFTCTQPTQFPHAHCREFLQQQLQHLPSGITVCLMSLVGVCPGEIGTTVLVTRLERGSAPITMRIPTAQTQAVLQGQKKVSAVADKVQWWEGRKSLDTRIQKLLQEMEETLGVWRTLLLPLTSDPEIQTQVKQLQQFMKGSRLTTDMLKVRERRVDASGHSVHVNQVYMKFFFLQVILSAAPLLSDSDLQSVCEGLCMPHKDFLKLLQKSVCELRAREEPMGHTVLIMDKYLQKLPWENISCLKRRSVTRMPSLHAVLGHTHLQEVDPDCVLSRGVDPQQVYFVLNPDGNLPETEKRFRDWFTGEQAWQGVCGAPPDSDQLQEAVSSKDLYICSGSSLLQHLVQSRDATHLKHMIGAAPVAYGLPVHLR</sequence>
<dbReference type="EC" id="3.4.22.49" evidence="2"/>
<dbReference type="GO" id="GO:0005634">
    <property type="term" value="C:nucleus"/>
    <property type="evidence" value="ECO:0007669"/>
    <property type="project" value="InterPro"/>
</dbReference>
<evidence type="ECO:0000256" key="3">
    <source>
        <dbReference type="ARBA" id="ARBA00022801"/>
    </source>
</evidence>
<dbReference type="Pfam" id="PF03568">
    <property type="entry name" value="Separin_C"/>
    <property type="match status" value="1"/>
</dbReference>
<dbReference type="GO" id="GO:0005813">
    <property type="term" value="C:centrosome"/>
    <property type="evidence" value="ECO:0007669"/>
    <property type="project" value="TreeGrafter"/>
</dbReference>
<keyword evidence="8" id="KW-1185">Reference proteome</keyword>
<feature type="region of interest" description="Disordered" evidence="5">
    <location>
        <begin position="1202"/>
        <end position="1351"/>
    </location>
</feature>
<comment type="catalytic activity">
    <reaction evidence="1">
        <text>All bonds known to be hydrolyzed by this endopeptidase have arginine in P1 and an acidic residue in P4. P6 is often occupied by an acidic residue or by a hydroxy-amino-acid residue, the phosphorylation of which enhances cleavage.</text>
        <dbReference type="EC" id="3.4.22.49"/>
    </reaction>
</comment>
<dbReference type="PROSITE" id="PS51700">
    <property type="entry name" value="SEPARIN"/>
    <property type="match status" value="1"/>
</dbReference>
<dbReference type="Proteomes" id="UP000319801">
    <property type="component" value="Unassembled WGS sequence"/>
</dbReference>
<dbReference type="PANTHER" id="PTHR12792:SF0">
    <property type="entry name" value="SEPARIN"/>
    <property type="match status" value="1"/>
</dbReference>
<reference evidence="7 8" key="1">
    <citation type="journal article" date="2019" name="Genome Biol. Evol.">
        <title>Whole-Genome Sequencing of the Giant Devil Catfish, Bagarius yarrelli.</title>
        <authorList>
            <person name="Jiang W."/>
            <person name="Lv Y."/>
            <person name="Cheng L."/>
            <person name="Yang K."/>
            <person name="Chao B."/>
            <person name="Wang X."/>
            <person name="Li Y."/>
            <person name="Pan X."/>
            <person name="You X."/>
            <person name="Zhang Y."/>
            <person name="Yang J."/>
            <person name="Li J."/>
            <person name="Zhang X."/>
            <person name="Liu S."/>
            <person name="Sun C."/>
            <person name="Yang J."/>
            <person name="Shi Q."/>
        </authorList>
    </citation>
    <scope>NUCLEOTIDE SEQUENCE [LARGE SCALE GENOMIC DNA]</scope>
    <source>
        <strain evidence="7">JWS20170419001</strain>
        <tissue evidence="7">Muscle</tissue>
    </source>
</reference>
<gene>
    <name evidence="7" type="ORF">Baya_16192</name>
</gene>
<feature type="domain" description="Peptidase C50" evidence="6">
    <location>
        <begin position="1799"/>
        <end position="1886"/>
    </location>
</feature>
<evidence type="ECO:0000313" key="8">
    <source>
        <dbReference type="Proteomes" id="UP000319801"/>
    </source>
</evidence>